<dbReference type="InterPro" id="IPR029058">
    <property type="entry name" value="AB_hydrolase_fold"/>
</dbReference>
<dbReference type="RefSeq" id="WP_145147593.1">
    <property type="nucleotide sequence ID" value="NZ_VNIM01000004.1"/>
</dbReference>
<name>A0A558RCP7_9SPHN</name>
<comment type="caution">
    <text evidence="2">The sequence shown here is derived from an EMBL/GenBank/DDBJ whole genome shotgun (WGS) entry which is preliminary data.</text>
</comment>
<keyword evidence="2" id="KW-0378">Hydrolase</keyword>
<evidence type="ECO:0000313" key="3">
    <source>
        <dbReference type="Proteomes" id="UP000318681"/>
    </source>
</evidence>
<dbReference type="Pfam" id="PF00561">
    <property type="entry name" value="Abhydrolase_1"/>
    <property type="match status" value="1"/>
</dbReference>
<feature type="domain" description="AB hydrolase-1" evidence="1">
    <location>
        <begin position="26"/>
        <end position="256"/>
    </location>
</feature>
<dbReference type="SUPFAM" id="SSF53474">
    <property type="entry name" value="alpha/beta-Hydrolases"/>
    <property type="match status" value="1"/>
</dbReference>
<dbReference type="InterPro" id="IPR050228">
    <property type="entry name" value="Carboxylesterase_BioH"/>
</dbReference>
<reference evidence="2 3" key="1">
    <citation type="submission" date="2019-07" db="EMBL/GenBank/DDBJ databases">
        <title>Sphingomonas solaris sp. nov., isolated from a solar panel from Boston, Massachusetts.</title>
        <authorList>
            <person name="Tanner K."/>
            <person name="Pascual J."/>
            <person name="Mancuso C."/>
            <person name="Pereto J."/>
            <person name="Khalil A."/>
            <person name="Vilanova C."/>
        </authorList>
    </citation>
    <scope>NUCLEOTIDE SEQUENCE [LARGE SCALE GENOMIC DNA]</scope>
    <source>
        <strain evidence="2 3">R4DWN</strain>
    </source>
</reference>
<dbReference type="EMBL" id="VNIM01000004">
    <property type="protein sequence ID" value="TVV77124.1"/>
    <property type="molecule type" value="Genomic_DNA"/>
</dbReference>
<gene>
    <name evidence="2" type="ORF">FOY91_02000</name>
</gene>
<dbReference type="Gene3D" id="3.40.50.1820">
    <property type="entry name" value="alpha/beta hydrolase"/>
    <property type="match status" value="1"/>
</dbReference>
<sequence>MTPATVRLPGDGVMLEGDAYGDPGAPPVLFFHGGGQSRRAWAGSARRVAEAGFYGISVDLRGHGGSEWAADGDYLLAAFGRDVAALIDRFPLPVTLVGASRGGQAAMVGAPQRPGAVRLVMLADVSPFLDDSGVDAVRAFFRASDAGFASVEAAADALHVHLGQPRVANPAGLARAMRRVDGRLFWHWDPRTTDPAFLHPPSEGETLQAAARALRCPVVLVRAEHSEIVSVKSVARFGALTPQLRVETAANAGHMFTADRNDAFAETLLRHLGPPTP</sequence>
<dbReference type="Proteomes" id="UP000318681">
    <property type="component" value="Unassembled WGS sequence"/>
</dbReference>
<proteinExistence type="predicted"/>
<evidence type="ECO:0000313" key="2">
    <source>
        <dbReference type="EMBL" id="TVV77124.1"/>
    </source>
</evidence>
<dbReference type="PANTHER" id="PTHR43194:SF2">
    <property type="entry name" value="PEROXISOMAL MEMBRANE PROTEIN LPX1"/>
    <property type="match status" value="1"/>
</dbReference>
<dbReference type="PANTHER" id="PTHR43194">
    <property type="entry name" value="HYDROLASE ALPHA/BETA FOLD FAMILY"/>
    <property type="match status" value="1"/>
</dbReference>
<organism evidence="2 3">
    <name type="scientific">Alterirhizorhabdus solaris</name>
    <dbReference type="NCBI Taxonomy" id="2529389"/>
    <lineage>
        <taxon>Bacteria</taxon>
        <taxon>Pseudomonadati</taxon>
        <taxon>Pseudomonadota</taxon>
        <taxon>Alphaproteobacteria</taxon>
        <taxon>Sphingomonadales</taxon>
        <taxon>Rhizorhabdaceae</taxon>
        <taxon>Alterirhizorhabdus</taxon>
    </lineage>
</organism>
<dbReference type="AlphaFoldDB" id="A0A558RCP7"/>
<accession>A0A558RCP7</accession>
<dbReference type="InterPro" id="IPR000073">
    <property type="entry name" value="AB_hydrolase_1"/>
</dbReference>
<evidence type="ECO:0000259" key="1">
    <source>
        <dbReference type="Pfam" id="PF00561"/>
    </source>
</evidence>
<protein>
    <submittedName>
        <fullName evidence="2">Alpha/beta hydrolase</fullName>
    </submittedName>
</protein>
<keyword evidence="3" id="KW-1185">Reference proteome</keyword>
<dbReference type="GO" id="GO:0016787">
    <property type="term" value="F:hydrolase activity"/>
    <property type="evidence" value="ECO:0007669"/>
    <property type="project" value="UniProtKB-KW"/>
</dbReference>
<dbReference type="OrthoDB" id="9808398at2"/>